<gene>
    <name evidence="2" type="ORF">PanWU01x14_110780</name>
</gene>
<protein>
    <submittedName>
        <fullName evidence="2">Uncharacterized protein</fullName>
    </submittedName>
</protein>
<evidence type="ECO:0000313" key="2">
    <source>
        <dbReference type="EMBL" id="PON66212.1"/>
    </source>
</evidence>
<reference evidence="3" key="1">
    <citation type="submission" date="2016-06" db="EMBL/GenBank/DDBJ databases">
        <title>Parallel loss of symbiosis genes in relatives of nitrogen-fixing non-legume Parasponia.</title>
        <authorList>
            <person name="Van Velzen R."/>
            <person name="Holmer R."/>
            <person name="Bu F."/>
            <person name="Rutten L."/>
            <person name="Van Zeijl A."/>
            <person name="Liu W."/>
            <person name="Santuari L."/>
            <person name="Cao Q."/>
            <person name="Sharma T."/>
            <person name="Shen D."/>
            <person name="Roswanjaya Y."/>
            <person name="Wardhani T."/>
            <person name="Kalhor M.S."/>
            <person name="Jansen J."/>
            <person name="Van den Hoogen J."/>
            <person name="Gungor B."/>
            <person name="Hartog M."/>
            <person name="Hontelez J."/>
            <person name="Verver J."/>
            <person name="Yang W.-C."/>
            <person name="Schijlen E."/>
            <person name="Repin R."/>
            <person name="Schilthuizen M."/>
            <person name="Schranz E."/>
            <person name="Heidstra R."/>
            <person name="Miyata K."/>
            <person name="Fedorova E."/>
            <person name="Kohlen W."/>
            <person name="Bisseling T."/>
            <person name="Smit S."/>
            <person name="Geurts R."/>
        </authorList>
    </citation>
    <scope>NUCLEOTIDE SEQUENCE [LARGE SCALE GENOMIC DNA]</scope>
    <source>
        <strain evidence="3">cv. WU1-14</strain>
    </source>
</reference>
<dbReference type="OrthoDB" id="10430956at2759"/>
<organism evidence="2 3">
    <name type="scientific">Parasponia andersonii</name>
    <name type="common">Sponia andersonii</name>
    <dbReference type="NCBI Taxonomy" id="3476"/>
    <lineage>
        <taxon>Eukaryota</taxon>
        <taxon>Viridiplantae</taxon>
        <taxon>Streptophyta</taxon>
        <taxon>Embryophyta</taxon>
        <taxon>Tracheophyta</taxon>
        <taxon>Spermatophyta</taxon>
        <taxon>Magnoliopsida</taxon>
        <taxon>eudicotyledons</taxon>
        <taxon>Gunneridae</taxon>
        <taxon>Pentapetalae</taxon>
        <taxon>rosids</taxon>
        <taxon>fabids</taxon>
        <taxon>Rosales</taxon>
        <taxon>Cannabaceae</taxon>
        <taxon>Parasponia</taxon>
    </lineage>
</organism>
<name>A0A2P5CYU0_PARAD</name>
<dbReference type="AlphaFoldDB" id="A0A2P5CYU0"/>
<dbReference type="Proteomes" id="UP000237105">
    <property type="component" value="Unassembled WGS sequence"/>
</dbReference>
<evidence type="ECO:0000256" key="1">
    <source>
        <dbReference type="SAM" id="MobiDB-lite"/>
    </source>
</evidence>
<comment type="caution">
    <text evidence="2">The sequence shown here is derived from an EMBL/GenBank/DDBJ whole genome shotgun (WGS) entry which is preliminary data.</text>
</comment>
<evidence type="ECO:0000313" key="3">
    <source>
        <dbReference type="Proteomes" id="UP000237105"/>
    </source>
</evidence>
<dbReference type="EMBL" id="JXTB01000081">
    <property type="protein sequence ID" value="PON66212.1"/>
    <property type="molecule type" value="Genomic_DNA"/>
</dbReference>
<accession>A0A2P5CYU0</accession>
<feature type="region of interest" description="Disordered" evidence="1">
    <location>
        <begin position="174"/>
        <end position="199"/>
    </location>
</feature>
<keyword evidence="3" id="KW-1185">Reference proteome</keyword>
<sequence>MFTVIRKLSHLEHLGNFIPRVRRSLKLDLNFSDHFKNIPRTTSTLECSSTATVLGPLLIINNFLVHNVHLIFHPFVLHRNARPSLIKRNVWFINLVIHYGGLRMLPTISSESLISVDFLHNLVLIILVFQVRNPLLFPHLPRVPARRVLPIVFVLGLKRVQKIPRRRLRRRRRRRRWLRRRRRSTRRSHRRRRHRHTPIRRRRGITIVPTNPTTAVIGIPVIRIGIRIRIRVTTHITIRVIRRGRRRFTHMMYGLVTHGSLLKDHRRGSFVLHILHIQKLTSITIPSSLIRLHIINMTPWTV</sequence>
<proteinExistence type="predicted"/>